<dbReference type="EMBL" id="CBTK010000090">
    <property type="protein sequence ID" value="CDH44639.1"/>
    <property type="molecule type" value="Genomic_DNA"/>
</dbReference>
<evidence type="ECO:0000313" key="3">
    <source>
        <dbReference type="Proteomes" id="UP000019184"/>
    </source>
</evidence>
<dbReference type="RefSeq" id="WP_051497549.1">
    <property type="nucleotide sequence ID" value="NZ_CBTK010000090.1"/>
</dbReference>
<evidence type="ECO:0000313" key="2">
    <source>
        <dbReference type="EMBL" id="CDH44639.1"/>
    </source>
</evidence>
<accession>A0A7U7J3I8</accession>
<organism evidence="2 3">
    <name type="scientific">Candidatus Contendobacter odensis Run_B_J11</name>
    <dbReference type="NCBI Taxonomy" id="1400861"/>
    <lineage>
        <taxon>Bacteria</taxon>
        <taxon>Pseudomonadati</taxon>
        <taxon>Pseudomonadota</taxon>
        <taxon>Gammaproteobacteria</taxon>
        <taxon>Candidatus Competibacteraceae</taxon>
        <taxon>Candidatus Contendibacter</taxon>
    </lineage>
</organism>
<keyword evidence="3" id="KW-1185">Reference proteome</keyword>
<protein>
    <submittedName>
        <fullName evidence="2">Uncharacterized protein</fullName>
    </submittedName>
</protein>
<reference evidence="2 3" key="1">
    <citation type="journal article" date="2014" name="ISME J.">
        <title>Candidatus Competibacter-lineage genomes retrieved from metagenomes reveal functional metabolic diversity.</title>
        <authorList>
            <person name="McIlroy S.J."/>
            <person name="Albertsen M."/>
            <person name="Andresen E.K."/>
            <person name="Saunders A.M."/>
            <person name="Kristiansen R."/>
            <person name="Stokholm-Bjerregaard M."/>
            <person name="Nielsen K.L."/>
            <person name="Nielsen P.H."/>
        </authorList>
    </citation>
    <scope>NUCLEOTIDE SEQUENCE [LARGE SCALE GENOMIC DNA]</scope>
    <source>
        <strain evidence="2 3">Run_B_J11</strain>
    </source>
</reference>
<comment type="caution">
    <text evidence="2">The sequence shown here is derived from an EMBL/GenBank/DDBJ whole genome shotgun (WGS) entry which is preliminary data.</text>
</comment>
<evidence type="ECO:0000256" key="1">
    <source>
        <dbReference type="SAM" id="MobiDB-lite"/>
    </source>
</evidence>
<dbReference type="Proteomes" id="UP000019184">
    <property type="component" value="Unassembled WGS sequence"/>
</dbReference>
<gene>
    <name evidence="2" type="ORF">BN874_180002</name>
</gene>
<dbReference type="AlphaFoldDB" id="A0A7U7J3I8"/>
<name>A0A7U7J3I8_9GAMM</name>
<sequence length="65" mass="6858">MGSVQRLAAEVERGLRDAHPKLRKTVVRKVALAVGAMIEARTPNTAEHRRTGQRVTAGDGAAGPA</sequence>
<proteinExistence type="predicted"/>
<feature type="region of interest" description="Disordered" evidence="1">
    <location>
        <begin position="41"/>
        <end position="65"/>
    </location>
</feature>